<dbReference type="GO" id="GO:0008203">
    <property type="term" value="P:cholesterol metabolic process"/>
    <property type="evidence" value="ECO:0007669"/>
    <property type="project" value="TreeGrafter"/>
</dbReference>
<comment type="similarity">
    <text evidence="2 9">Belongs to the membrane-bound acyltransferase family. Sterol o-acyltransferase subfamily.</text>
</comment>
<keyword evidence="8 9" id="KW-0012">Acyltransferase</keyword>
<dbReference type="PANTHER" id="PTHR10408:SF8">
    <property type="entry name" value="O-ACYLTRANSFERASE"/>
    <property type="match status" value="1"/>
</dbReference>
<evidence type="ECO:0000256" key="6">
    <source>
        <dbReference type="ARBA" id="ARBA00022989"/>
    </source>
</evidence>
<feature type="active site" evidence="10">
    <location>
        <position position="370"/>
    </location>
</feature>
<comment type="subcellular location">
    <subcellularLocation>
        <location evidence="1 9">Endoplasmic reticulum membrane</location>
        <topology evidence="1 9">Multi-pass membrane protein</topology>
    </subcellularLocation>
</comment>
<evidence type="ECO:0000256" key="2">
    <source>
        <dbReference type="ARBA" id="ARBA00009010"/>
    </source>
</evidence>
<gene>
    <name evidence="13" type="ORF">JTE90_005003</name>
</gene>
<dbReference type="InterPro" id="IPR014371">
    <property type="entry name" value="Oat_ACAT_DAG_ARE"/>
</dbReference>
<evidence type="ECO:0000256" key="9">
    <source>
        <dbReference type="PIRNR" id="PIRNR000439"/>
    </source>
</evidence>
<evidence type="ECO:0000313" key="13">
    <source>
        <dbReference type="EMBL" id="KAG8193703.1"/>
    </source>
</evidence>
<keyword evidence="14" id="KW-1185">Reference proteome</keyword>
<dbReference type="GO" id="GO:0005789">
    <property type="term" value="C:endoplasmic reticulum membrane"/>
    <property type="evidence" value="ECO:0007669"/>
    <property type="project" value="UniProtKB-SubCell"/>
</dbReference>
<evidence type="ECO:0000256" key="7">
    <source>
        <dbReference type="ARBA" id="ARBA00023136"/>
    </source>
</evidence>
<dbReference type="AlphaFoldDB" id="A0AAV6VCE3"/>
<dbReference type="GO" id="GO:0008374">
    <property type="term" value="F:O-acyltransferase activity"/>
    <property type="evidence" value="ECO:0007669"/>
    <property type="project" value="InterPro"/>
</dbReference>
<dbReference type="PIRSF" id="PIRSF000439">
    <property type="entry name" value="Oat_ACAT_DAG_ARE"/>
    <property type="match status" value="1"/>
</dbReference>
<comment type="caution">
    <text evidence="13">The sequence shown here is derived from an EMBL/GenBank/DDBJ whole genome shotgun (WGS) entry which is preliminary data.</text>
</comment>
<keyword evidence="4 12" id="KW-0812">Transmembrane</keyword>
<feature type="transmembrane region" description="Helical" evidence="12">
    <location>
        <begin position="275"/>
        <end position="297"/>
    </location>
</feature>
<dbReference type="EMBL" id="JAFNEN010000115">
    <property type="protein sequence ID" value="KAG8193703.1"/>
    <property type="molecule type" value="Genomic_DNA"/>
</dbReference>
<feature type="transmembrane region" description="Helical" evidence="12">
    <location>
        <begin position="86"/>
        <end position="114"/>
    </location>
</feature>
<keyword evidence="3 9" id="KW-0808">Transferase</keyword>
<protein>
    <recommendedName>
        <fullName evidence="9">O-acyltransferase</fullName>
    </recommendedName>
</protein>
<dbReference type="PANTHER" id="PTHR10408">
    <property type="entry name" value="STEROL O-ACYLTRANSFERASE"/>
    <property type="match status" value="1"/>
</dbReference>
<feature type="region of interest" description="Disordered" evidence="11">
    <location>
        <begin position="1"/>
        <end position="31"/>
    </location>
</feature>
<evidence type="ECO:0000256" key="3">
    <source>
        <dbReference type="ARBA" id="ARBA00022679"/>
    </source>
</evidence>
<feature type="transmembrane region" description="Helical" evidence="12">
    <location>
        <begin position="411"/>
        <end position="433"/>
    </location>
</feature>
<name>A0AAV6VCE3_9ARAC</name>
<feature type="transmembrane region" description="Helical" evidence="12">
    <location>
        <begin position="380"/>
        <end position="399"/>
    </location>
</feature>
<dbReference type="Pfam" id="PF03062">
    <property type="entry name" value="MBOAT"/>
    <property type="match status" value="1"/>
</dbReference>
<dbReference type="InterPro" id="IPR004299">
    <property type="entry name" value="MBOAT_fam"/>
</dbReference>
<keyword evidence="6 12" id="KW-1133">Transmembrane helix</keyword>
<accession>A0AAV6VCE3</accession>
<evidence type="ECO:0000256" key="10">
    <source>
        <dbReference type="PIRSR" id="PIRSR000439-1"/>
    </source>
</evidence>
<feature type="transmembrane region" description="Helical" evidence="12">
    <location>
        <begin position="234"/>
        <end position="255"/>
    </location>
</feature>
<feature type="compositionally biased region" description="Basic and acidic residues" evidence="11">
    <location>
        <begin position="1"/>
        <end position="12"/>
    </location>
</feature>
<evidence type="ECO:0000256" key="12">
    <source>
        <dbReference type="SAM" id="Phobius"/>
    </source>
</evidence>
<keyword evidence="5 9" id="KW-0256">Endoplasmic reticulum</keyword>
<reference evidence="13 14" key="1">
    <citation type="journal article" date="2022" name="Nat. Ecol. Evol.">
        <title>A masculinizing supergene underlies an exaggerated male reproductive morph in a spider.</title>
        <authorList>
            <person name="Hendrickx F."/>
            <person name="De Corte Z."/>
            <person name="Sonet G."/>
            <person name="Van Belleghem S.M."/>
            <person name="Kostlbacher S."/>
            <person name="Vangestel C."/>
        </authorList>
    </citation>
    <scope>NUCLEOTIDE SEQUENCE [LARGE SCALE GENOMIC DNA]</scope>
    <source>
        <strain evidence="13">W744_W776</strain>
    </source>
</reference>
<evidence type="ECO:0000256" key="4">
    <source>
        <dbReference type="ARBA" id="ARBA00022692"/>
    </source>
</evidence>
<evidence type="ECO:0000256" key="11">
    <source>
        <dbReference type="SAM" id="MobiDB-lite"/>
    </source>
</evidence>
<evidence type="ECO:0000313" key="14">
    <source>
        <dbReference type="Proteomes" id="UP000827092"/>
    </source>
</evidence>
<sequence length="465" mass="54275">MSPSDKSRDQHGSRNPISEEENDSKKMTPPKKVYTNRNSVLTDLMQVNHLQTVYNIAVAVFNLCVLNAVLYYLAAPKMFQRDLATILWGAGGVKLFIVMWLSFNIYAFCILLGFKTWVRMRRKIHTKLADTLFLIGYALAIVFMFVATTRVMLKSSFRPMSNFAIMCEQVRIFMKIYSFVKESAPRVLQYKPAKDGPQESNLYPTTKHFTYFLFAPVLIYRDSYPRKKDLDWDFVLHNLFKFFACIFITYCIFTRFVVDVFSLTGVRLFTLQEGALVLCGAMVVGSLMMFLMFYGILHSWLNVFAEMLQFGDREFYQDWWNSTSFSQYYRKWNTVVHDWLYTYVYMEAHKLKCGRSTSLVLVFAASAAVHEYIIALSMGFFYPVLMTTYLSIGVVVIFITRKKTGQFWNTFMWSMLFSGWGTTVCLYAIEWYARTNCPGANNTEPGFFEARSWDRTCHIIQYSEE</sequence>
<evidence type="ECO:0000256" key="8">
    <source>
        <dbReference type="ARBA" id="ARBA00023315"/>
    </source>
</evidence>
<feature type="transmembrane region" description="Helical" evidence="12">
    <location>
        <begin position="134"/>
        <end position="153"/>
    </location>
</feature>
<keyword evidence="7 9" id="KW-0472">Membrane</keyword>
<evidence type="ECO:0000256" key="5">
    <source>
        <dbReference type="ARBA" id="ARBA00022824"/>
    </source>
</evidence>
<feature type="transmembrane region" description="Helical" evidence="12">
    <location>
        <begin position="53"/>
        <end position="74"/>
    </location>
</feature>
<proteinExistence type="inferred from homology"/>
<organism evidence="13 14">
    <name type="scientific">Oedothorax gibbosus</name>
    <dbReference type="NCBI Taxonomy" id="931172"/>
    <lineage>
        <taxon>Eukaryota</taxon>
        <taxon>Metazoa</taxon>
        <taxon>Ecdysozoa</taxon>
        <taxon>Arthropoda</taxon>
        <taxon>Chelicerata</taxon>
        <taxon>Arachnida</taxon>
        <taxon>Araneae</taxon>
        <taxon>Araneomorphae</taxon>
        <taxon>Entelegynae</taxon>
        <taxon>Araneoidea</taxon>
        <taxon>Linyphiidae</taxon>
        <taxon>Erigoninae</taxon>
        <taxon>Oedothorax</taxon>
    </lineage>
</organism>
<evidence type="ECO:0000256" key="1">
    <source>
        <dbReference type="ARBA" id="ARBA00004477"/>
    </source>
</evidence>
<dbReference type="Proteomes" id="UP000827092">
    <property type="component" value="Unassembled WGS sequence"/>
</dbReference>